<dbReference type="PROSITE" id="PS51379">
    <property type="entry name" value="4FE4S_FER_2"/>
    <property type="match status" value="2"/>
</dbReference>
<organism evidence="5 6">
    <name type="scientific">Acidimicrobium ferrooxidans (strain DSM 10331 / JCM 15462 / NBRC 103882 / ICP)</name>
    <dbReference type="NCBI Taxonomy" id="525909"/>
    <lineage>
        <taxon>Bacteria</taxon>
        <taxon>Bacillati</taxon>
        <taxon>Actinomycetota</taxon>
        <taxon>Acidimicrobiia</taxon>
        <taxon>Acidimicrobiales</taxon>
        <taxon>Acidimicrobiaceae</taxon>
        <taxon>Acidimicrobium</taxon>
    </lineage>
</organism>
<dbReference type="Gene3D" id="3.50.50.60">
    <property type="entry name" value="FAD/NAD(P)-binding domain"/>
    <property type="match status" value="2"/>
</dbReference>
<feature type="domain" description="4Fe-4S ferredoxin-type" evidence="4">
    <location>
        <begin position="35"/>
        <end position="64"/>
    </location>
</feature>
<dbReference type="EMBL" id="CP001631">
    <property type="protein sequence ID" value="ACU54373.1"/>
    <property type="molecule type" value="Genomic_DNA"/>
</dbReference>
<dbReference type="Pfam" id="PF14697">
    <property type="entry name" value="Fer4_21"/>
    <property type="match status" value="1"/>
</dbReference>
<dbReference type="GO" id="GO:0046872">
    <property type="term" value="F:metal ion binding"/>
    <property type="evidence" value="ECO:0007669"/>
    <property type="project" value="UniProtKB-KW"/>
</dbReference>
<dbReference type="InterPro" id="IPR017900">
    <property type="entry name" value="4Fe4S_Fe_S_CS"/>
</dbReference>
<dbReference type="InterPro" id="IPR023753">
    <property type="entry name" value="FAD/NAD-binding_dom"/>
</dbReference>
<accession>C7M065</accession>
<evidence type="ECO:0000256" key="1">
    <source>
        <dbReference type="ARBA" id="ARBA00022723"/>
    </source>
</evidence>
<dbReference type="Pfam" id="PF14691">
    <property type="entry name" value="Fer4_20"/>
    <property type="match status" value="1"/>
</dbReference>
<dbReference type="eggNOG" id="COG0716">
    <property type="taxonomic scope" value="Bacteria"/>
</dbReference>
<evidence type="ECO:0000256" key="3">
    <source>
        <dbReference type="ARBA" id="ARBA00023014"/>
    </source>
</evidence>
<keyword evidence="2" id="KW-0408">Iron</keyword>
<feature type="domain" description="4Fe-4S ferredoxin-type" evidence="4">
    <location>
        <begin position="4"/>
        <end position="33"/>
    </location>
</feature>
<evidence type="ECO:0000256" key="2">
    <source>
        <dbReference type="ARBA" id="ARBA00023004"/>
    </source>
</evidence>
<evidence type="ECO:0000313" key="5">
    <source>
        <dbReference type="EMBL" id="ACU54373.1"/>
    </source>
</evidence>
<dbReference type="Gene3D" id="3.40.50.360">
    <property type="match status" value="1"/>
</dbReference>
<dbReference type="eggNOG" id="COG0493">
    <property type="taxonomic scope" value="Bacteria"/>
</dbReference>
<dbReference type="Pfam" id="PF07992">
    <property type="entry name" value="Pyr_redox_2"/>
    <property type="match status" value="1"/>
</dbReference>
<dbReference type="Gene3D" id="3.30.70.20">
    <property type="match status" value="1"/>
</dbReference>
<dbReference type="AlphaFoldDB" id="C7M065"/>
<name>C7M065_ACIFD</name>
<keyword evidence="6" id="KW-1185">Reference proteome</keyword>
<dbReference type="PANTHER" id="PTHR42783:SF3">
    <property type="entry name" value="GLUTAMATE SYNTHASE [NADPH] SMALL CHAIN-RELATED"/>
    <property type="match status" value="1"/>
</dbReference>
<dbReference type="Gene3D" id="1.10.1060.10">
    <property type="entry name" value="Alpha-helical ferredoxin"/>
    <property type="match status" value="1"/>
</dbReference>
<dbReference type="STRING" id="525909.Afer_1450"/>
<dbReference type="GO" id="GO:0016491">
    <property type="term" value="F:oxidoreductase activity"/>
    <property type="evidence" value="ECO:0007669"/>
    <property type="project" value="InterPro"/>
</dbReference>
<dbReference type="InterPro" id="IPR017896">
    <property type="entry name" value="4Fe4S_Fe-S-bd"/>
</dbReference>
<sequence>MSAVVVEVLTDRCAGCQECLIRCPVEAIDLDLDRYVVTVDSARCVGCRQCERVCPFDAIVVAGDPQVAPGAVLPELDPDVALGGLDEVRGGFASFADVLEEANRCLACPDPTCVRGCPTHNDIPEFIAQLRSGDLAGARDVLSAHTSLPEICSRVCDAAIQCEGSCSWRLAGARPVAIHAIERYIADHADAVDPTPAAKEGRVLIVGSGPAGLGAADVLSGAGVEVTVVDAADQPGGLLRNGIPRFTLPSDVLDRVIERLERRGVAFQMNTALSPDDVVAARNRYDAVVLAVGAGAPLPVRADGIETISVGNALDEIAVAEAAIQAGLPPVDDRVLVVGAGNTAMDVARLVRRRGGSAVCIDWMDQRFSLVRPDELAEAEAEGVQVRFGVTLQSVAERDDGIHCLLVRTKQERASERPTVTSEIAEELVVDRVVAAMGYRVDPSWIASVPGLAERKEVGDLPSRHWLASGIFAGEPLRGLRVGDLAWSRDRARRRAAAWRQARTWAIGDVLVGPSTVVEAMAHGRRVGEEMLAAGGRNAVLPGRRLAPPRVLIAYDSKGGHTRAAALSLGETLANFAPSVRCIPADQFETEDLVDADLIVVAGWVDGALVVGQRPSEGMRRLLEALPANLRAPVGLLLTYAVDPGDALKIAAELARGRGATVAATLALGPQGSPGDERRFIADLGDAAWADSSSMTALVSAVLEGSDPRWLVGPRPRVAEALAHALVERHGRGVLSHEAQAAERLRELASSLRLLREAPIPS</sequence>
<reference evidence="5 6" key="1">
    <citation type="journal article" date="2009" name="Stand. Genomic Sci.">
        <title>Complete genome sequence of Acidimicrobium ferrooxidans type strain (ICP).</title>
        <authorList>
            <person name="Clum A."/>
            <person name="Nolan M."/>
            <person name="Lang E."/>
            <person name="Glavina Del Rio T."/>
            <person name="Tice H."/>
            <person name="Copeland A."/>
            <person name="Cheng J.F."/>
            <person name="Lucas S."/>
            <person name="Chen F."/>
            <person name="Bruce D."/>
            <person name="Goodwin L."/>
            <person name="Pitluck S."/>
            <person name="Ivanova N."/>
            <person name="Mavrommatis K."/>
            <person name="Mikhailova N."/>
            <person name="Pati A."/>
            <person name="Chen A."/>
            <person name="Palaniappan K."/>
            <person name="Goker M."/>
            <person name="Spring S."/>
            <person name="Land M."/>
            <person name="Hauser L."/>
            <person name="Chang Y.J."/>
            <person name="Jeffries C.C."/>
            <person name="Chain P."/>
            <person name="Bristow J."/>
            <person name="Eisen J.A."/>
            <person name="Markowitz V."/>
            <person name="Hugenholtz P."/>
            <person name="Kyrpides N.C."/>
            <person name="Klenk H.P."/>
            <person name="Lapidus A."/>
        </authorList>
    </citation>
    <scope>NUCLEOTIDE SEQUENCE [LARGE SCALE GENOMIC DNA]</scope>
    <source>
        <strain evidence="6">DSM 10331 / JCM 15462 / NBRC 103882 / ICP</strain>
    </source>
</reference>
<dbReference type="PRINTS" id="PR00419">
    <property type="entry name" value="ADXRDTASE"/>
</dbReference>
<gene>
    <name evidence="5" type="ordered locus">Afer_1450</name>
</gene>
<keyword evidence="1" id="KW-0479">Metal-binding</keyword>
<dbReference type="PANTHER" id="PTHR42783">
    <property type="entry name" value="GLUTAMATE SYNTHASE [NADPH] SMALL CHAIN"/>
    <property type="match status" value="1"/>
</dbReference>
<dbReference type="eggNOG" id="COG1146">
    <property type="taxonomic scope" value="Bacteria"/>
</dbReference>
<dbReference type="InterPro" id="IPR009051">
    <property type="entry name" value="Helical_ferredxn"/>
</dbReference>
<dbReference type="SUPFAM" id="SSF51971">
    <property type="entry name" value="Nucleotide-binding domain"/>
    <property type="match status" value="1"/>
</dbReference>
<evidence type="ECO:0000313" key="6">
    <source>
        <dbReference type="Proteomes" id="UP000000771"/>
    </source>
</evidence>
<dbReference type="Proteomes" id="UP000000771">
    <property type="component" value="Chromosome"/>
</dbReference>
<keyword evidence="3" id="KW-0411">Iron-sulfur</keyword>
<dbReference type="SUPFAM" id="SSF52218">
    <property type="entry name" value="Flavoproteins"/>
    <property type="match status" value="1"/>
</dbReference>
<evidence type="ECO:0000259" key="4">
    <source>
        <dbReference type="PROSITE" id="PS51379"/>
    </source>
</evidence>
<dbReference type="GO" id="GO:0051536">
    <property type="term" value="F:iron-sulfur cluster binding"/>
    <property type="evidence" value="ECO:0007669"/>
    <property type="project" value="UniProtKB-KW"/>
</dbReference>
<dbReference type="InterPro" id="IPR036188">
    <property type="entry name" value="FAD/NAD-bd_sf"/>
</dbReference>
<dbReference type="InterPro" id="IPR028261">
    <property type="entry name" value="DPD_II"/>
</dbReference>
<dbReference type="SUPFAM" id="SSF54862">
    <property type="entry name" value="4Fe-4S ferredoxins"/>
    <property type="match status" value="1"/>
</dbReference>
<dbReference type="KEGG" id="afo:Afer_1450"/>
<proteinExistence type="predicted"/>
<dbReference type="InterPro" id="IPR029039">
    <property type="entry name" value="Flavoprotein-like_sf"/>
</dbReference>
<dbReference type="PROSITE" id="PS00198">
    <property type="entry name" value="4FE4S_FER_1"/>
    <property type="match status" value="1"/>
</dbReference>
<dbReference type="RefSeq" id="WP_015798856.1">
    <property type="nucleotide sequence ID" value="NC_013124.1"/>
</dbReference>
<dbReference type="SUPFAM" id="SSF46548">
    <property type="entry name" value="alpha-helical ferredoxin"/>
    <property type="match status" value="1"/>
</dbReference>
<protein>
    <submittedName>
        <fullName evidence="5">FAD-dependent pyridine nucleotide-disulphide oxidoreductase</fullName>
    </submittedName>
</protein>
<dbReference type="HOGENOM" id="CLU_365894_0_0_11"/>